<evidence type="ECO:0000313" key="1">
    <source>
        <dbReference type="EMBL" id="KAH6631282.1"/>
    </source>
</evidence>
<organism evidence="1 2">
    <name type="scientific">Chaetomium tenue</name>
    <dbReference type="NCBI Taxonomy" id="1854479"/>
    <lineage>
        <taxon>Eukaryota</taxon>
        <taxon>Fungi</taxon>
        <taxon>Dikarya</taxon>
        <taxon>Ascomycota</taxon>
        <taxon>Pezizomycotina</taxon>
        <taxon>Sordariomycetes</taxon>
        <taxon>Sordariomycetidae</taxon>
        <taxon>Sordariales</taxon>
        <taxon>Chaetomiaceae</taxon>
        <taxon>Chaetomium</taxon>
    </lineage>
</organism>
<accession>A0ACB7PAR8</accession>
<comment type="caution">
    <text evidence="1">The sequence shown here is derived from an EMBL/GenBank/DDBJ whole genome shotgun (WGS) entry which is preliminary data.</text>
</comment>
<dbReference type="Proteomes" id="UP000724584">
    <property type="component" value="Unassembled WGS sequence"/>
</dbReference>
<proteinExistence type="predicted"/>
<evidence type="ECO:0000313" key="2">
    <source>
        <dbReference type="Proteomes" id="UP000724584"/>
    </source>
</evidence>
<reference evidence="1 2" key="1">
    <citation type="journal article" date="2021" name="Nat. Commun.">
        <title>Genetic determinants of endophytism in the Arabidopsis root mycobiome.</title>
        <authorList>
            <person name="Mesny F."/>
            <person name="Miyauchi S."/>
            <person name="Thiergart T."/>
            <person name="Pickel B."/>
            <person name="Atanasova L."/>
            <person name="Karlsson M."/>
            <person name="Huettel B."/>
            <person name="Barry K.W."/>
            <person name="Haridas S."/>
            <person name="Chen C."/>
            <person name="Bauer D."/>
            <person name="Andreopoulos W."/>
            <person name="Pangilinan J."/>
            <person name="LaButti K."/>
            <person name="Riley R."/>
            <person name="Lipzen A."/>
            <person name="Clum A."/>
            <person name="Drula E."/>
            <person name="Henrissat B."/>
            <person name="Kohler A."/>
            <person name="Grigoriev I.V."/>
            <person name="Martin F.M."/>
            <person name="Hacquard S."/>
        </authorList>
    </citation>
    <scope>NUCLEOTIDE SEQUENCE [LARGE SCALE GENOMIC DNA]</scope>
    <source>
        <strain evidence="1 2">MPI-SDFR-AT-0079</strain>
    </source>
</reference>
<keyword evidence="2" id="KW-1185">Reference proteome</keyword>
<dbReference type="EMBL" id="JAGIZQ010000004">
    <property type="protein sequence ID" value="KAH6631282.1"/>
    <property type="molecule type" value="Genomic_DNA"/>
</dbReference>
<protein>
    <submittedName>
        <fullName evidence="1">Uncharacterized protein</fullName>
    </submittedName>
</protein>
<name>A0ACB7PAR8_9PEZI</name>
<gene>
    <name evidence="1" type="ORF">F5144DRAFT_592328</name>
</gene>
<sequence length="485" mass="51500">MQQGELLGFERNPKGGFPLKRGVPEGGGTRRRQSSADAILALPFQFASNHPGHDVYGEASPPSHTADGRETKEIMQRVPAEKAKGFPCPSICTFPTPPYQQWIARALMGNQQVIEACQRSTKTLSRNEILAARCAAIQGLHKMIADPATSTSDEGITAVVTLVLNDLCFGESQALRVHVDGAREMVMARGGLAALGQQDLAKMVLVADLATAVAVDTTPSFSEANLSAYTQSLGTSSAPTLHEANSPDLAPPRPTPRRSVPLRSNNLTPITVHTPPNTTLDPATAAMLADTNFLLDTVLNLPPNPPRAQLHKVLVIPTHPNITPNQALHRAILLSSQLYCRAIQTRQLLATVAHTQDALDLLEAVRAVPWDVWEEARGRHPGEDGNRDGDGMLQTLVAVLVVVLPVMMRMGMGMGGGGGGGHNNNGLNSGGSGSGSEYGYGHGYGGRGMVVAAVVRLALMDWEGAVRVLGRVVRLQAWLRGVDGG</sequence>